<keyword evidence="4 16" id="KW-0945">Host-virus interaction</keyword>
<keyword evidence="13 16" id="KW-1035">Host cytoplasm</keyword>
<keyword evidence="11 16" id="KW-0010">Activator</keyword>
<dbReference type="GO" id="GO:0039648">
    <property type="term" value="P:symbiont-mediated perturbation of host ubiquitin-like protein modification"/>
    <property type="evidence" value="ECO:0007669"/>
    <property type="project" value="UniProtKB-UniRule"/>
</dbReference>
<feature type="zinc finger region" evidence="16">
    <location>
        <begin position="100"/>
        <end position="136"/>
    </location>
</feature>
<organism evidence="18">
    <name type="scientific">Gammapapillomavirus 18</name>
    <dbReference type="NCBI Taxonomy" id="1513263"/>
    <lineage>
        <taxon>Viruses</taxon>
        <taxon>Monodnaviria</taxon>
        <taxon>Shotokuvirae</taxon>
        <taxon>Cossaviricota</taxon>
        <taxon>Papovaviricetes</taxon>
        <taxon>Zurhausenvirales</taxon>
        <taxon>Papillomaviridae</taxon>
        <taxon>Firstpapillomavirinae</taxon>
        <taxon>Gammapapillomavirus</taxon>
    </lineage>
</organism>
<comment type="subunit">
    <text evidence="16">Forms homodimers. Interacts with ubiquitin-protein ligase UBE3A/E6-AP; this interaction stimulates UBE3A ubiquitin activity. Interacts with host BAK1.</text>
</comment>
<evidence type="ECO:0000256" key="5">
    <source>
        <dbReference type="ARBA" id="ARBA00022632"/>
    </source>
</evidence>
<evidence type="ECO:0000256" key="13">
    <source>
        <dbReference type="ARBA" id="ARBA00023200"/>
    </source>
</evidence>
<reference evidence="18" key="1">
    <citation type="journal article" date="2018" name="MSphere">
        <title>Metagenomic Discovery of 83 New Human Papillomavirus Types in Patients with Immunodeficiency.</title>
        <authorList>
            <person name="Pastrana D.V."/>
            <person name="Peretti A."/>
            <person name="Welch N.L."/>
            <person name="Borgogna C."/>
            <person name="Olivero C."/>
            <person name="Badolato R."/>
            <person name="Notarangelo L.D."/>
            <person name="Gariglio M."/>
            <person name="FitzGerald P.C."/>
            <person name="McIntosh C.E."/>
            <person name="Reeves J."/>
            <person name="Starrett G.J."/>
            <person name="Bliskovsky V."/>
            <person name="Velez D."/>
            <person name="Brownell I."/>
            <person name="Yarchoan R."/>
            <person name="Wyvill K.M."/>
            <person name="Uldrick T.S."/>
            <person name="Maldarelli F."/>
            <person name="Lisco A."/>
            <person name="Sereti I."/>
            <person name="Gonzalez C.M."/>
            <person name="Androphy E.J."/>
            <person name="McBride A.A."/>
            <person name="Van Doorslaer K."/>
            <person name="Garcia F."/>
            <person name="Dvoretzky I."/>
            <person name="Liu J.S."/>
            <person name="Han J."/>
            <person name="Murphy P.M."/>
            <person name="McDermott D.H."/>
            <person name="Buck C.B."/>
        </authorList>
    </citation>
    <scope>NUCLEOTIDE SEQUENCE</scope>
    <source>
        <strain evidence="18">Gamma18_EV07c385</strain>
    </source>
</reference>
<comment type="function">
    <text evidence="16">Plays a major role in the induction and maintenance of cellular transformation. E6 associates with host UBE3A/E6-AP ubiquitin-protein ligase and modulates its activity. Protects host keratinocytes from apoptosis by mediating the degradation of host BAK1. May also inhibit host immune response.</text>
</comment>
<dbReference type="GO" id="GO:0006351">
    <property type="term" value="P:DNA-templated transcription"/>
    <property type="evidence" value="ECO:0007669"/>
    <property type="project" value="UniProtKB-UniRule"/>
</dbReference>
<dbReference type="InterPro" id="IPR001334">
    <property type="entry name" value="E6"/>
</dbReference>
<accession>A0A2D2ALX2</accession>
<protein>
    <recommendedName>
        <fullName evidence="16 17">Protein E6</fullName>
    </recommendedName>
</protein>
<evidence type="ECO:0000256" key="11">
    <source>
        <dbReference type="ARBA" id="ARBA00023159"/>
    </source>
</evidence>
<proteinExistence type="inferred from homology"/>
<dbReference type="GO" id="GO:0003677">
    <property type="term" value="F:DNA binding"/>
    <property type="evidence" value="ECO:0007669"/>
    <property type="project" value="UniProtKB-UniRule"/>
</dbReference>
<keyword evidence="2 16" id="KW-0244">Early protein</keyword>
<comment type="similarity">
    <text evidence="1 16 17">Belongs to the papillomaviridae E6 protein family.</text>
</comment>
<dbReference type="EMBL" id="MF588730">
    <property type="protein sequence ID" value="ATQ38449.1"/>
    <property type="molecule type" value="Genomic_DNA"/>
</dbReference>
<name>A0A2D2ALX2_9PAPI</name>
<comment type="subcellular location">
    <subcellularLocation>
        <location evidence="16 17">Host cytoplasm</location>
    </subcellularLocation>
    <subcellularLocation>
        <location evidence="16 17">Host nucleus</location>
    </subcellularLocation>
</comment>
<evidence type="ECO:0000256" key="15">
    <source>
        <dbReference type="ARBA" id="ARBA00023323"/>
    </source>
</evidence>
<evidence type="ECO:0000256" key="2">
    <source>
        <dbReference type="ARBA" id="ARBA00022518"/>
    </source>
</evidence>
<evidence type="ECO:0000256" key="12">
    <source>
        <dbReference type="ARBA" id="ARBA00023163"/>
    </source>
</evidence>
<evidence type="ECO:0000313" key="18">
    <source>
        <dbReference type="EMBL" id="ATQ38449.1"/>
    </source>
</evidence>
<keyword evidence="5 16" id="KW-1090">Inhibition of host innate immune response by virus</keyword>
<keyword evidence="12 16" id="KW-0804">Transcription</keyword>
<sequence length="140" mass="16724">MAELQPTNLEDYCKFHNCSFFALSFPCVFCKHKVDYLGLAEFHHKTLNLLYKDNVPYVCCSPCLKLTAKYELQQYYRCSVDAACIEFLCKQPLKDIIVRCLLCYRLLDYLEKYDCVVSDFPFVLVRHHWRNYCRFCVKQI</sequence>
<dbReference type="Pfam" id="PF00518">
    <property type="entry name" value="E6"/>
    <property type="match status" value="1"/>
</dbReference>
<dbReference type="HAMAP" id="MF_04006">
    <property type="entry name" value="HPV_E6"/>
    <property type="match status" value="1"/>
</dbReference>
<evidence type="ECO:0000256" key="4">
    <source>
        <dbReference type="ARBA" id="ARBA00022581"/>
    </source>
</evidence>
<dbReference type="GO" id="GO:0008270">
    <property type="term" value="F:zinc ion binding"/>
    <property type="evidence" value="ECO:0007669"/>
    <property type="project" value="UniProtKB-KW"/>
</dbReference>
<evidence type="ECO:0000256" key="17">
    <source>
        <dbReference type="RuleBase" id="RU363123"/>
    </source>
</evidence>
<evidence type="ECO:0000256" key="7">
    <source>
        <dbReference type="ARBA" id="ARBA00022771"/>
    </source>
</evidence>
<keyword evidence="6 16" id="KW-0479">Metal-binding</keyword>
<evidence type="ECO:0000256" key="1">
    <source>
        <dbReference type="ARBA" id="ARBA00006346"/>
    </source>
</evidence>
<keyword evidence="15 16" id="KW-1119">Modulation of host cell apoptosis by virus</keyword>
<evidence type="ECO:0000256" key="10">
    <source>
        <dbReference type="ARBA" id="ARBA00023125"/>
    </source>
</evidence>
<dbReference type="GO" id="GO:0006355">
    <property type="term" value="P:regulation of DNA-templated transcription"/>
    <property type="evidence" value="ECO:0007669"/>
    <property type="project" value="UniProtKB-UniRule"/>
</dbReference>
<evidence type="ECO:0000256" key="6">
    <source>
        <dbReference type="ARBA" id="ARBA00022723"/>
    </source>
</evidence>
<evidence type="ECO:0000256" key="8">
    <source>
        <dbReference type="ARBA" id="ARBA00022833"/>
    </source>
</evidence>
<dbReference type="GO" id="GO:0039502">
    <property type="term" value="P:symbiont-mediated suppression of host type I interferon-mediated signaling pathway"/>
    <property type="evidence" value="ECO:0007669"/>
    <property type="project" value="UniProtKB-UniRule"/>
</dbReference>
<dbReference type="InterPro" id="IPR038575">
    <property type="entry name" value="E6_sf"/>
</dbReference>
<evidence type="ECO:0000256" key="14">
    <source>
        <dbReference type="ARBA" id="ARBA00023280"/>
    </source>
</evidence>
<comment type="caution">
    <text evidence="16">Lacks conserved residue(s) required for the propagation of feature annotation.</text>
</comment>
<dbReference type="GO" id="GO:0052150">
    <property type="term" value="P:symbiont-mediated perturbation of host apoptosis"/>
    <property type="evidence" value="ECO:0007669"/>
    <property type="project" value="UniProtKB-KW"/>
</dbReference>
<dbReference type="GO" id="GO:0052170">
    <property type="term" value="P:symbiont-mediated suppression of host innate immune response"/>
    <property type="evidence" value="ECO:0007669"/>
    <property type="project" value="UniProtKB-KW"/>
</dbReference>
<dbReference type="Gene3D" id="3.30.240.40">
    <property type="entry name" value="E6 early regulatory protein"/>
    <property type="match status" value="2"/>
</dbReference>
<keyword evidence="3 16" id="KW-1048">Host nucleus</keyword>
<dbReference type="SUPFAM" id="SSF161229">
    <property type="entry name" value="E6 C-terminal domain-like"/>
    <property type="match status" value="2"/>
</dbReference>
<keyword evidence="14 16" id="KW-0899">Viral immunoevasion</keyword>
<keyword evidence="9 16" id="KW-0805">Transcription regulation</keyword>
<evidence type="ECO:0000256" key="3">
    <source>
        <dbReference type="ARBA" id="ARBA00022562"/>
    </source>
</evidence>
<evidence type="ECO:0000256" key="9">
    <source>
        <dbReference type="ARBA" id="ARBA00023015"/>
    </source>
</evidence>
<dbReference type="GO" id="GO:0042025">
    <property type="term" value="C:host cell nucleus"/>
    <property type="evidence" value="ECO:0007669"/>
    <property type="project" value="UniProtKB-SubCell"/>
</dbReference>
<feature type="zinc finger region" evidence="16">
    <location>
        <begin position="27"/>
        <end position="63"/>
    </location>
</feature>
<evidence type="ECO:0000256" key="16">
    <source>
        <dbReference type="HAMAP-Rule" id="MF_04006"/>
    </source>
</evidence>
<dbReference type="Proteomes" id="UP000290217">
    <property type="component" value="Segment"/>
</dbReference>
<keyword evidence="7 16" id="KW-0863">Zinc-finger</keyword>
<keyword evidence="10 16" id="KW-0238">DNA-binding</keyword>
<dbReference type="GO" id="GO:0030430">
    <property type="term" value="C:host cell cytoplasm"/>
    <property type="evidence" value="ECO:0007669"/>
    <property type="project" value="UniProtKB-SubCell"/>
</dbReference>
<gene>
    <name evidence="16 18" type="primary">E6</name>
</gene>
<keyword evidence="8 16" id="KW-0862">Zinc</keyword>